<sequence>MKKYLLTVFSLCLLSACSSGTTYVEGSQHTDQAQLSVIGKVHSYSNPFFTLKADSRWFVSSQEGPQMPAHITITNRFDKSIITVSASKYFRNMQETCTLSAKNLVNDHGSIVYGPVIENNTCVIKAKEGGMDMGIYLRVYNDNSFYSIHYEGNFKSIAPVIKRIEGDSRMSDIIKSIRH</sequence>
<feature type="signal peptide" evidence="1">
    <location>
        <begin position="1"/>
        <end position="20"/>
    </location>
</feature>
<protein>
    <submittedName>
        <fullName evidence="2">Uncharacterized protein</fullName>
    </submittedName>
</protein>
<gene>
    <name evidence="2" type="ORF">NCTC13093_02025</name>
</gene>
<accession>A0A2X0VM89</accession>
<organism evidence="2 3">
    <name type="scientific">Anaerobiospirillum thomasii</name>
    <dbReference type="NCBI Taxonomy" id="179995"/>
    <lineage>
        <taxon>Bacteria</taxon>
        <taxon>Pseudomonadati</taxon>
        <taxon>Pseudomonadota</taxon>
        <taxon>Gammaproteobacteria</taxon>
        <taxon>Aeromonadales</taxon>
        <taxon>Succinivibrionaceae</taxon>
        <taxon>Anaerobiospirillum</taxon>
    </lineage>
</organism>
<name>A0A2X0VM89_9GAMM</name>
<evidence type="ECO:0000256" key="1">
    <source>
        <dbReference type="SAM" id="SignalP"/>
    </source>
</evidence>
<dbReference type="AlphaFoldDB" id="A0A2X0VM89"/>
<dbReference type="RefSeq" id="WP_113744662.1">
    <property type="nucleotide sequence ID" value="NZ_UAPV01000001.1"/>
</dbReference>
<dbReference type="Proteomes" id="UP000250086">
    <property type="component" value="Unassembled WGS sequence"/>
</dbReference>
<keyword evidence="1" id="KW-0732">Signal</keyword>
<keyword evidence="3" id="KW-1185">Reference proteome</keyword>
<proteinExistence type="predicted"/>
<evidence type="ECO:0000313" key="2">
    <source>
        <dbReference type="EMBL" id="SPT70608.1"/>
    </source>
</evidence>
<reference evidence="2 3" key="1">
    <citation type="submission" date="2018-06" db="EMBL/GenBank/DDBJ databases">
        <authorList>
            <consortium name="Pathogen Informatics"/>
            <person name="Doyle S."/>
        </authorList>
    </citation>
    <scope>NUCLEOTIDE SEQUENCE [LARGE SCALE GENOMIC DNA]</scope>
    <source>
        <strain evidence="2 3">NCTC13093</strain>
    </source>
</reference>
<feature type="chain" id="PRO_5015963421" evidence="1">
    <location>
        <begin position="21"/>
        <end position="179"/>
    </location>
</feature>
<evidence type="ECO:0000313" key="3">
    <source>
        <dbReference type="Proteomes" id="UP000250086"/>
    </source>
</evidence>
<dbReference type="EMBL" id="UAPV01000001">
    <property type="protein sequence ID" value="SPT70608.1"/>
    <property type="molecule type" value="Genomic_DNA"/>
</dbReference>
<dbReference type="PROSITE" id="PS51257">
    <property type="entry name" value="PROKAR_LIPOPROTEIN"/>
    <property type="match status" value="1"/>
</dbReference>